<dbReference type="Gene3D" id="6.10.140.190">
    <property type="match status" value="1"/>
</dbReference>
<dbReference type="EMBL" id="LGYO01000022">
    <property type="protein sequence ID" value="KNZ41899.1"/>
    <property type="molecule type" value="Genomic_DNA"/>
</dbReference>
<gene>
    <name evidence="3" type="ORF">AKG39_09805</name>
</gene>
<sequence>MRILKHVILGLLNRSSMSGYDITNEFHTTVSEFWTASHSQIYPELKKLTEEGLVTYEIQITGEVLEKKVYSITPKGKQQFINWLKIDVPMEPTPKSVFRLKIFFSDQLSPERRKYLLNSQILQHRQRLEHLKANHQKFKNPPKMNSPELGDYLVLEGAIMREEMTLKWLEKCLDYT</sequence>
<dbReference type="PANTHER" id="PTHR43252:SF6">
    <property type="entry name" value="NEGATIVE TRANSCRIPTION REGULATOR PADR"/>
    <property type="match status" value="1"/>
</dbReference>
<keyword evidence="4" id="KW-1185">Reference proteome</keyword>
<dbReference type="InterPro" id="IPR018309">
    <property type="entry name" value="Tscrpt_reg_PadR_C"/>
</dbReference>
<evidence type="ECO:0000259" key="2">
    <source>
        <dbReference type="Pfam" id="PF10400"/>
    </source>
</evidence>
<reference evidence="4" key="1">
    <citation type="submission" date="2015-07" db="EMBL/GenBank/DDBJ databases">
        <title>Draft genome sequence of Acetobacterium bakii DSM 8293, a potential psychrophilic chemical producer through syngas fermentation.</title>
        <authorList>
            <person name="Song Y."/>
            <person name="Hwang S."/>
            <person name="Cho B.-K."/>
        </authorList>
    </citation>
    <scope>NUCLEOTIDE SEQUENCE [LARGE SCALE GENOMIC DNA]</scope>
    <source>
        <strain evidence="4">DSM 8239</strain>
    </source>
</reference>
<accession>A0A0L6U074</accession>
<dbReference type="STRING" id="52689.AKG39_09805"/>
<dbReference type="PANTHER" id="PTHR43252">
    <property type="entry name" value="TRANSCRIPTIONAL REGULATOR YQJI"/>
    <property type="match status" value="1"/>
</dbReference>
<protein>
    <submittedName>
        <fullName evidence="3">PadR family transcriptional regulator</fullName>
    </submittedName>
</protein>
<evidence type="ECO:0000259" key="1">
    <source>
        <dbReference type="Pfam" id="PF03551"/>
    </source>
</evidence>
<dbReference type="Pfam" id="PF03551">
    <property type="entry name" value="PadR"/>
    <property type="match status" value="1"/>
</dbReference>
<evidence type="ECO:0000313" key="3">
    <source>
        <dbReference type="EMBL" id="KNZ41899.1"/>
    </source>
</evidence>
<dbReference type="InterPro" id="IPR005149">
    <property type="entry name" value="Tscrpt_reg_PadR_N"/>
</dbReference>
<dbReference type="Gene3D" id="1.10.10.10">
    <property type="entry name" value="Winged helix-like DNA-binding domain superfamily/Winged helix DNA-binding domain"/>
    <property type="match status" value="1"/>
</dbReference>
<dbReference type="InterPro" id="IPR036390">
    <property type="entry name" value="WH_DNA-bd_sf"/>
</dbReference>
<evidence type="ECO:0000313" key="4">
    <source>
        <dbReference type="Proteomes" id="UP000036873"/>
    </source>
</evidence>
<dbReference type="OrthoDB" id="8595425at2"/>
<feature type="domain" description="Transcription regulator PadR N-terminal" evidence="1">
    <location>
        <begin position="8"/>
        <end position="80"/>
    </location>
</feature>
<dbReference type="Pfam" id="PF10400">
    <property type="entry name" value="Vir_act_alpha_C"/>
    <property type="match status" value="1"/>
</dbReference>
<name>A0A0L6U074_9FIRM</name>
<dbReference type="Proteomes" id="UP000036873">
    <property type="component" value="Unassembled WGS sequence"/>
</dbReference>
<dbReference type="SUPFAM" id="SSF46785">
    <property type="entry name" value="Winged helix' DNA-binding domain"/>
    <property type="match status" value="1"/>
</dbReference>
<organism evidence="3 4">
    <name type="scientific">Acetobacterium bakii</name>
    <dbReference type="NCBI Taxonomy" id="52689"/>
    <lineage>
        <taxon>Bacteria</taxon>
        <taxon>Bacillati</taxon>
        <taxon>Bacillota</taxon>
        <taxon>Clostridia</taxon>
        <taxon>Eubacteriales</taxon>
        <taxon>Eubacteriaceae</taxon>
        <taxon>Acetobacterium</taxon>
    </lineage>
</organism>
<dbReference type="RefSeq" id="WP_050740211.1">
    <property type="nucleotide sequence ID" value="NZ_LGYO01000022.1"/>
</dbReference>
<dbReference type="AlphaFoldDB" id="A0A0L6U074"/>
<dbReference type="InterPro" id="IPR036388">
    <property type="entry name" value="WH-like_DNA-bd_sf"/>
</dbReference>
<comment type="caution">
    <text evidence="3">The sequence shown here is derived from an EMBL/GenBank/DDBJ whole genome shotgun (WGS) entry which is preliminary data.</text>
</comment>
<dbReference type="PATRIC" id="fig|52689.4.peg.1172"/>
<proteinExistence type="predicted"/>
<feature type="domain" description="Transcription regulator PadR C-terminal" evidence="2">
    <location>
        <begin position="95"/>
        <end position="174"/>
    </location>
</feature>